<evidence type="ECO:0000313" key="2">
    <source>
        <dbReference type="Proteomes" id="UP000027920"/>
    </source>
</evidence>
<dbReference type="GO" id="GO:0001228">
    <property type="term" value="F:DNA-binding transcription activator activity, RNA polymerase II-specific"/>
    <property type="evidence" value="ECO:0007669"/>
    <property type="project" value="TreeGrafter"/>
</dbReference>
<evidence type="ECO:0000313" key="1">
    <source>
        <dbReference type="EMBL" id="KEF59020.1"/>
    </source>
</evidence>
<dbReference type="HOGENOM" id="CLU_024934_0_3_1"/>
<dbReference type="EMBL" id="AMGV01000003">
    <property type="protein sequence ID" value="KEF59020.1"/>
    <property type="molecule type" value="Genomic_DNA"/>
</dbReference>
<dbReference type="Proteomes" id="UP000027920">
    <property type="component" value="Unassembled WGS sequence"/>
</dbReference>
<accession>A0A072PTZ3</accession>
<reference evidence="1 2" key="1">
    <citation type="submission" date="2013-03" db="EMBL/GenBank/DDBJ databases">
        <title>The Genome Sequence of Exophiala aquamarina CBS 119918.</title>
        <authorList>
            <consortium name="The Broad Institute Genomics Platform"/>
            <person name="Cuomo C."/>
            <person name="de Hoog S."/>
            <person name="Gorbushina A."/>
            <person name="Walker B."/>
            <person name="Young S.K."/>
            <person name="Zeng Q."/>
            <person name="Gargeya S."/>
            <person name="Fitzgerald M."/>
            <person name="Haas B."/>
            <person name="Abouelleil A."/>
            <person name="Allen A.W."/>
            <person name="Alvarado L."/>
            <person name="Arachchi H.M."/>
            <person name="Berlin A.M."/>
            <person name="Chapman S.B."/>
            <person name="Gainer-Dewar J."/>
            <person name="Goldberg J."/>
            <person name="Griggs A."/>
            <person name="Gujja S."/>
            <person name="Hansen M."/>
            <person name="Howarth C."/>
            <person name="Imamovic A."/>
            <person name="Ireland A."/>
            <person name="Larimer J."/>
            <person name="McCowan C."/>
            <person name="Murphy C."/>
            <person name="Pearson M."/>
            <person name="Poon T.W."/>
            <person name="Priest M."/>
            <person name="Roberts A."/>
            <person name="Saif S."/>
            <person name="Shea T."/>
            <person name="Sisk P."/>
            <person name="Sykes S."/>
            <person name="Wortman J."/>
            <person name="Nusbaum C."/>
            <person name="Birren B."/>
        </authorList>
    </citation>
    <scope>NUCLEOTIDE SEQUENCE [LARGE SCALE GENOMIC DNA]</scope>
    <source>
        <strain evidence="1 2">CBS 119918</strain>
    </source>
</reference>
<evidence type="ECO:0008006" key="3">
    <source>
        <dbReference type="Google" id="ProtNLM"/>
    </source>
</evidence>
<dbReference type="AlphaFoldDB" id="A0A072PTZ3"/>
<sequence>MSSRLASHLVWRDTIFAEGLRHDFVLHSIIATSALHKATLLPKSSDAYAEYSKVALAYQNLALASFIPAVSRPNEDNGIALFTLSLFLTIWAFASRRLPEGFNNVKLELSHGDSSPGIFCDAHTPTAQFIEIIMIVRGVYAVIRETDRWLQGDIEELLRYPRNDELPPNSPDIVEALDLLQRAVDDPQLMPSGDENKTLRELYLQQLQSLRDIARCRSVVEWDGHIFSWVIMAPPAFVDCLKQGQPMALALFAHWAAALRCMDHHWWATGWPYILVADLVNVLDPTWDAIMDWPKKQVGLKFQSTPAFENRRLG</sequence>
<protein>
    <recommendedName>
        <fullName evidence="3">C6 zinc finger domain-containing protein</fullName>
    </recommendedName>
</protein>
<dbReference type="RefSeq" id="XP_013261610.1">
    <property type="nucleotide sequence ID" value="XM_013406156.1"/>
</dbReference>
<proteinExistence type="predicted"/>
<gene>
    <name evidence="1" type="ORF">A1O9_03863</name>
</gene>
<keyword evidence="2" id="KW-1185">Reference proteome</keyword>
<dbReference type="VEuPathDB" id="FungiDB:A1O9_03863"/>
<dbReference type="OrthoDB" id="5386330at2759"/>
<organism evidence="1 2">
    <name type="scientific">Exophiala aquamarina CBS 119918</name>
    <dbReference type="NCBI Taxonomy" id="1182545"/>
    <lineage>
        <taxon>Eukaryota</taxon>
        <taxon>Fungi</taxon>
        <taxon>Dikarya</taxon>
        <taxon>Ascomycota</taxon>
        <taxon>Pezizomycotina</taxon>
        <taxon>Eurotiomycetes</taxon>
        <taxon>Chaetothyriomycetidae</taxon>
        <taxon>Chaetothyriales</taxon>
        <taxon>Herpotrichiellaceae</taxon>
        <taxon>Exophiala</taxon>
    </lineage>
</organism>
<dbReference type="PANTHER" id="PTHR47784">
    <property type="entry name" value="STEROL UPTAKE CONTROL PROTEIN 2"/>
    <property type="match status" value="1"/>
</dbReference>
<dbReference type="InterPro" id="IPR021858">
    <property type="entry name" value="Fun_TF"/>
</dbReference>
<dbReference type="GeneID" id="25278797"/>
<dbReference type="InterPro" id="IPR053157">
    <property type="entry name" value="Sterol_Uptake_Regulator"/>
</dbReference>
<dbReference type="PANTHER" id="PTHR47784:SF5">
    <property type="entry name" value="STEROL UPTAKE CONTROL PROTEIN 2"/>
    <property type="match status" value="1"/>
</dbReference>
<comment type="caution">
    <text evidence="1">The sequence shown here is derived from an EMBL/GenBank/DDBJ whole genome shotgun (WGS) entry which is preliminary data.</text>
</comment>
<name>A0A072PTZ3_9EURO</name>
<dbReference type="Pfam" id="PF11951">
    <property type="entry name" value="Fungal_trans_2"/>
    <property type="match status" value="1"/>
</dbReference>